<dbReference type="InterPro" id="IPR004812">
    <property type="entry name" value="Efflux_drug-R_Bcr/CmlA"/>
</dbReference>
<feature type="transmembrane region" description="Helical" evidence="8">
    <location>
        <begin position="270"/>
        <end position="290"/>
    </location>
</feature>
<feature type="transmembrane region" description="Helical" evidence="8">
    <location>
        <begin position="153"/>
        <end position="171"/>
    </location>
</feature>
<gene>
    <name evidence="10" type="ORF">SAMN06265222_11251</name>
</gene>
<keyword evidence="5 8" id="KW-0812">Transmembrane</keyword>
<sequence length="421" mass="45009">MPHSAEPLSRPLSEKPHKSHSKTPFIEYVALMASLMALVALSTDAMLPALNNIGIELKVMRENDVQMIVSLLFLGMAIGQMFLGPLSDTIGRKPTLCGGLALFITGSVLSLIADSFNVMLVGRFIQGLGVAGPRSVSVAMIRDQYEGRPMARVMSLVMTVFILVPVIAPALGQGILMVAHWRMIFAVFVLLAAAMFLWFVIRQPETLAPNDRTAFSGSRLWDVIREICTNRIAFGYTMVAGLISGAFLGFLSSASQIFQQQYGLGDQFPIYFAILALASGTASFVNSGLVMRYGMHTLINRAMRSLAVSSIAFLAFAYSQSGTPALWTTMAYFLVAFFAVGILFGNLNALAMEPLGHVAGVGSAIVGSLSTLVAVPLSMVIGLSYDGTVLPLVGGYAILSACSLVIIRWAGDNSETIACPD</sequence>
<feature type="transmembrane region" description="Helical" evidence="8">
    <location>
        <begin position="65"/>
        <end position="83"/>
    </location>
</feature>
<accession>A0ABY1QFN8</accession>
<keyword evidence="11" id="KW-1185">Reference proteome</keyword>
<dbReference type="InterPro" id="IPR011701">
    <property type="entry name" value="MFS"/>
</dbReference>
<organism evidence="10 11">
    <name type="scientific">Neorhodopirellula lusitana</name>
    <dbReference type="NCBI Taxonomy" id="445327"/>
    <lineage>
        <taxon>Bacteria</taxon>
        <taxon>Pseudomonadati</taxon>
        <taxon>Planctomycetota</taxon>
        <taxon>Planctomycetia</taxon>
        <taxon>Pirellulales</taxon>
        <taxon>Pirellulaceae</taxon>
        <taxon>Neorhodopirellula</taxon>
    </lineage>
</organism>
<evidence type="ECO:0000256" key="3">
    <source>
        <dbReference type="ARBA" id="ARBA00022448"/>
    </source>
</evidence>
<dbReference type="CDD" id="cd17320">
    <property type="entry name" value="MFS_MdfA_MDR_like"/>
    <property type="match status" value="1"/>
</dbReference>
<proteinExistence type="inferred from homology"/>
<reference evidence="10 11" key="1">
    <citation type="submission" date="2017-05" db="EMBL/GenBank/DDBJ databases">
        <authorList>
            <person name="Varghese N."/>
            <person name="Submissions S."/>
        </authorList>
    </citation>
    <scope>NUCLEOTIDE SEQUENCE [LARGE SCALE GENOMIC DNA]</scope>
    <source>
        <strain evidence="10 11">DSM 25457</strain>
    </source>
</reference>
<evidence type="ECO:0000256" key="2">
    <source>
        <dbReference type="ARBA" id="ARBA00006236"/>
    </source>
</evidence>
<feature type="transmembrane region" description="Helical" evidence="8">
    <location>
        <begin position="25"/>
        <end position="45"/>
    </location>
</feature>
<comment type="subcellular location">
    <subcellularLocation>
        <location evidence="1">Cell membrane</location>
        <topology evidence="1">Multi-pass membrane protein</topology>
    </subcellularLocation>
</comment>
<evidence type="ECO:0000259" key="9">
    <source>
        <dbReference type="PROSITE" id="PS50850"/>
    </source>
</evidence>
<evidence type="ECO:0000256" key="5">
    <source>
        <dbReference type="ARBA" id="ARBA00022692"/>
    </source>
</evidence>
<evidence type="ECO:0000256" key="7">
    <source>
        <dbReference type="ARBA" id="ARBA00023136"/>
    </source>
</evidence>
<protein>
    <submittedName>
        <fullName evidence="10">MFS transporter, DHA1 family, bicyclomycin/chloramphenicol resistance protein</fullName>
    </submittedName>
</protein>
<evidence type="ECO:0000256" key="1">
    <source>
        <dbReference type="ARBA" id="ARBA00004651"/>
    </source>
</evidence>
<keyword evidence="3" id="KW-0813">Transport</keyword>
<keyword evidence="6 8" id="KW-1133">Transmembrane helix</keyword>
<comment type="similarity">
    <text evidence="2">Belongs to the major facilitator superfamily. Bcr/CmlA family.</text>
</comment>
<evidence type="ECO:0000256" key="4">
    <source>
        <dbReference type="ARBA" id="ARBA00022475"/>
    </source>
</evidence>
<dbReference type="SUPFAM" id="SSF103473">
    <property type="entry name" value="MFS general substrate transporter"/>
    <property type="match status" value="1"/>
</dbReference>
<dbReference type="InterPro" id="IPR020846">
    <property type="entry name" value="MFS_dom"/>
</dbReference>
<feature type="transmembrane region" description="Helical" evidence="8">
    <location>
        <begin position="95"/>
        <end position="113"/>
    </location>
</feature>
<dbReference type="Proteomes" id="UP001158067">
    <property type="component" value="Unassembled WGS sequence"/>
</dbReference>
<feature type="transmembrane region" description="Helical" evidence="8">
    <location>
        <begin position="183"/>
        <end position="201"/>
    </location>
</feature>
<feature type="transmembrane region" description="Helical" evidence="8">
    <location>
        <begin position="302"/>
        <end position="319"/>
    </location>
</feature>
<dbReference type="PROSITE" id="PS50850">
    <property type="entry name" value="MFS"/>
    <property type="match status" value="1"/>
</dbReference>
<feature type="transmembrane region" description="Helical" evidence="8">
    <location>
        <begin position="389"/>
        <end position="407"/>
    </location>
</feature>
<evidence type="ECO:0000313" key="10">
    <source>
        <dbReference type="EMBL" id="SMP69526.1"/>
    </source>
</evidence>
<keyword evidence="7 8" id="KW-0472">Membrane</keyword>
<evidence type="ECO:0000313" key="11">
    <source>
        <dbReference type="Proteomes" id="UP001158067"/>
    </source>
</evidence>
<keyword evidence="4" id="KW-1003">Cell membrane</keyword>
<name>A0ABY1QFN8_9BACT</name>
<dbReference type="EMBL" id="FXUG01000012">
    <property type="protein sequence ID" value="SMP69526.1"/>
    <property type="molecule type" value="Genomic_DNA"/>
</dbReference>
<dbReference type="Gene3D" id="1.20.1720.10">
    <property type="entry name" value="Multidrug resistance protein D"/>
    <property type="match status" value="1"/>
</dbReference>
<comment type="caution">
    <text evidence="10">The sequence shown here is derived from an EMBL/GenBank/DDBJ whole genome shotgun (WGS) entry which is preliminary data.</text>
</comment>
<feature type="transmembrane region" description="Helical" evidence="8">
    <location>
        <begin position="325"/>
        <end position="347"/>
    </location>
</feature>
<evidence type="ECO:0000256" key="6">
    <source>
        <dbReference type="ARBA" id="ARBA00022989"/>
    </source>
</evidence>
<feature type="domain" description="Major facilitator superfamily (MFS) profile" evidence="9">
    <location>
        <begin position="28"/>
        <end position="412"/>
    </location>
</feature>
<evidence type="ECO:0000256" key="8">
    <source>
        <dbReference type="SAM" id="Phobius"/>
    </source>
</evidence>
<dbReference type="Pfam" id="PF07690">
    <property type="entry name" value="MFS_1"/>
    <property type="match status" value="1"/>
</dbReference>
<feature type="transmembrane region" description="Helical" evidence="8">
    <location>
        <begin position="233"/>
        <end position="258"/>
    </location>
</feature>
<dbReference type="RefSeq" id="WP_283434188.1">
    <property type="nucleotide sequence ID" value="NZ_FXUG01000012.1"/>
</dbReference>
<dbReference type="PANTHER" id="PTHR23502">
    <property type="entry name" value="MAJOR FACILITATOR SUPERFAMILY"/>
    <property type="match status" value="1"/>
</dbReference>
<dbReference type="InterPro" id="IPR036259">
    <property type="entry name" value="MFS_trans_sf"/>
</dbReference>
<feature type="transmembrane region" description="Helical" evidence="8">
    <location>
        <begin position="359"/>
        <end position="383"/>
    </location>
</feature>
<dbReference type="PANTHER" id="PTHR23502:SF132">
    <property type="entry name" value="POLYAMINE TRANSPORTER 2-RELATED"/>
    <property type="match status" value="1"/>
</dbReference>
<dbReference type="NCBIfam" id="TIGR00710">
    <property type="entry name" value="efflux_Bcr_CflA"/>
    <property type="match status" value="1"/>
</dbReference>